<organism evidence="1 2">
    <name type="scientific">Escherichia coli</name>
    <dbReference type="NCBI Taxonomy" id="562"/>
    <lineage>
        <taxon>Bacteria</taxon>
        <taxon>Pseudomonadati</taxon>
        <taxon>Pseudomonadota</taxon>
        <taxon>Gammaproteobacteria</taxon>
        <taxon>Enterobacterales</taxon>
        <taxon>Enterobacteriaceae</taxon>
        <taxon>Escherichia</taxon>
    </lineage>
</organism>
<dbReference type="EMBL" id="SQQU01000008">
    <property type="protein sequence ID" value="MQS30049.1"/>
    <property type="molecule type" value="Genomic_DNA"/>
</dbReference>
<dbReference type="AlphaFoldDB" id="A0A1X9TPC8"/>
<dbReference type="RefSeq" id="WP_042346245.1">
    <property type="nucleotide sequence ID" value="NZ_BNGA01000001.1"/>
</dbReference>
<reference evidence="1 2" key="1">
    <citation type="journal article" date="2019" name="Microorganisms">
        <title>Characteristics of Carbapenem-Resistant and Colistin-Resistant Escherichia coli Co-Producing NDM-1 and MCR-1 from Pig Farms in China.</title>
        <authorList>
            <person name="Peng Z."/>
            <person name="Li X."/>
            <person name="Hu Z."/>
            <person name="Li Z."/>
            <person name="Lv Y."/>
            <person name="Lei M."/>
            <person name="Wu B."/>
            <person name="Chen H."/>
            <person name="Wang X."/>
        </authorList>
    </citation>
    <scope>NUCLEOTIDE SEQUENCE [LARGE SCALE GENOMIC DNA]</scope>
    <source>
        <strain evidence="1 2">RXD010</strain>
    </source>
</reference>
<name>A0A1X9TPC8_ECOLX</name>
<protein>
    <submittedName>
        <fullName evidence="1">Uncharacterized protein</fullName>
    </submittedName>
</protein>
<comment type="caution">
    <text evidence="1">The sequence shown here is derived from an EMBL/GenBank/DDBJ whole genome shotgun (WGS) entry which is preliminary data.</text>
</comment>
<gene>
    <name evidence="1" type="ORF">E4K51_07620</name>
</gene>
<dbReference type="PROSITE" id="PS51257">
    <property type="entry name" value="PROKAR_LIPOPROTEIN"/>
    <property type="match status" value="1"/>
</dbReference>
<proteinExistence type="predicted"/>
<accession>A0A1X9TPC8</accession>
<evidence type="ECO:0000313" key="2">
    <source>
        <dbReference type="Proteomes" id="UP000460351"/>
    </source>
</evidence>
<dbReference type="Proteomes" id="UP000460351">
    <property type="component" value="Unassembled WGS sequence"/>
</dbReference>
<evidence type="ECO:0000313" key="1">
    <source>
        <dbReference type="EMBL" id="MQS30049.1"/>
    </source>
</evidence>
<sequence>MKKIAIMLFALLLTACAANPPSQVQLHSADYGVLPDNYQQQIKDWWGRMLKDPYSAHYTFGTPEKAWFKDGILAESGGAMRYGWLIPITINAKNSYGGYTGAEAHTIFYSHGKIDSADAQVNAGYTGKVK</sequence>